<evidence type="ECO:0000256" key="1">
    <source>
        <dbReference type="SAM" id="Phobius"/>
    </source>
</evidence>
<dbReference type="AlphaFoldDB" id="A5AW56"/>
<sequence>MGVRRCEVALVCMKLTSGSDLNVSNGGAAATFPFMVCVLKDFKAWRFRSCEMSVQGCEMALVCQRVVSQLRNTLQNGSSAAKWRSSRRGGFAAAKRVYELAKWHSCAKGPLRSCENFHKGRLEAAKPFRSEGGNFRSGSLLLRNFAGHALSLLFELLLIPNFLLSTFLTFLLILIIQKPILHQNKLELKH</sequence>
<dbReference type="EMBL" id="AM437809">
    <property type="protein sequence ID" value="CAN62900.1"/>
    <property type="molecule type" value="Genomic_DNA"/>
</dbReference>
<proteinExistence type="predicted"/>
<organism evidence="2">
    <name type="scientific">Vitis vinifera</name>
    <name type="common">Grape</name>
    <dbReference type="NCBI Taxonomy" id="29760"/>
    <lineage>
        <taxon>Eukaryota</taxon>
        <taxon>Viridiplantae</taxon>
        <taxon>Streptophyta</taxon>
        <taxon>Embryophyta</taxon>
        <taxon>Tracheophyta</taxon>
        <taxon>Spermatophyta</taxon>
        <taxon>Magnoliopsida</taxon>
        <taxon>eudicotyledons</taxon>
        <taxon>Gunneridae</taxon>
        <taxon>Pentapetalae</taxon>
        <taxon>rosids</taxon>
        <taxon>Vitales</taxon>
        <taxon>Vitaceae</taxon>
        <taxon>Viteae</taxon>
        <taxon>Vitis</taxon>
    </lineage>
</organism>
<keyword evidence="1" id="KW-0812">Transmembrane</keyword>
<accession>A5AW56</accession>
<keyword evidence="1" id="KW-0472">Membrane</keyword>
<evidence type="ECO:0000313" key="2">
    <source>
        <dbReference type="EMBL" id="CAN62900.1"/>
    </source>
</evidence>
<feature type="transmembrane region" description="Helical" evidence="1">
    <location>
        <begin position="152"/>
        <end position="176"/>
    </location>
</feature>
<reference evidence="2" key="1">
    <citation type="journal article" date="2007" name="PLoS ONE">
        <title>The first genome sequence of an elite grapevine cultivar (Pinot noir Vitis vinifera L.): coping with a highly heterozygous genome.</title>
        <authorList>
            <person name="Velasco R."/>
            <person name="Zharkikh A."/>
            <person name="Troggio M."/>
            <person name="Cartwright D.A."/>
            <person name="Cestaro A."/>
            <person name="Pruss D."/>
            <person name="Pindo M."/>
            <person name="FitzGerald L.M."/>
            <person name="Vezzulli S."/>
            <person name="Reid J."/>
            <person name="Malacarne G."/>
            <person name="Iliev D."/>
            <person name="Coppola G."/>
            <person name="Wardell B."/>
            <person name="Micheletti D."/>
            <person name="Macalma T."/>
            <person name="Facci M."/>
            <person name="Mitchell J.T."/>
            <person name="Perazzolli M."/>
            <person name="Eldredge G."/>
            <person name="Gatto P."/>
            <person name="Oyzerski R."/>
            <person name="Moretto M."/>
            <person name="Gutin N."/>
            <person name="Stefanini M."/>
            <person name="Chen Y."/>
            <person name="Segala C."/>
            <person name="Davenport C."/>
            <person name="Dematte L."/>
            <person name="Mraz A."/>
            <person name="Battilana J."/>
            <person name="Stormo K."/>
            <person name="Costa F."/>
            <person name="Tao Q."/>
            <person name="Si-Ammour A."/>
            <person name="Harkins T."/>
            <person name="Lackey A."/>
            <person name="Perbost C."/>
            <person name="Taillon B."/>
            <person name="Stella A."/>
            <person name="Solovyev V."/>
            <person name="Fawcett J.A."/>
            <person name="Sterck L."/>
            <person name="Vandepoele K."/>
            <person name="Grando S.M."/>
            <person name="Toppo S."/>
            <person name="Moser C."/>
            <person name="Lanchbury J."/>
            <person name="Bogden R."/>
            <person name="Skolnick M."/>
            <person name="Sgaramella V."/>
            <person name="Bhatnagar S.K."/>
            <person name="Fontana P."/>
            <person name="Gutin A."/>
            <person name="Van de Peer Y."/>
            <person name="Salamini F."/>
            <person name="Viola R."/>
        </authorList>
    </citation>
    <scope>NUCLEOTIDE SEQUENCE</scope>
</reference>
<name>A5AW56_VITVI</name>
<keyword evidence="1" id="KW-1133">Transmembrane helix</keyword>
<protein>
    <submittedName>
        <fullName evidence="2">Uncharacterized protein</fullName>
    </submittedName>
</protein>
<gene>
    <name evidence="2" type="ORF">VITISV_036725</name>
</gene>